<evidence type="ECO:0000313" key="2">
    <source>
        <dbReference type="EMBL" id="EAT33484.1"/>
    </source>
</evidence>
<keyword evidence="1" id="KW-0732">Signal</keyword>
<name>A0A1S4G1C0_AEDAE</name>
<evidence type="ECO:0000313" key="3">
    <source>
        <dbReference type="Proteomes" id="UP000682892"/>
    </source>
</evidence>
<dbReference type="OMA" id="MIAQYAS"/>
<evidence type="ECO:0000256" key="1">
    <source>
        <dbReference type="SAM" id="SignalP"/>
    </source>
</evidence>
<dbReference type="Proteomes" id="UP000682892">
    <property type="component" value="Chromosome 2"/>
</dbReference>
<reference evidence="2" key="2">
    <citation type="journal article" date="2007" name="Science">
        <title>Genome sequence of Aedes aegypti, a major arbovirus vector.</title>
        <authorList>
            <person name="Nene V."/>
            <person name="Wortman J.R."/>
            <person name="Lawson D."/>
            <person name="Haas B."/>
            <person name="Kodira C."/>
            <person name="Tu Z.J."/>
            <person name="Loftus B."/>
            <person name="Xi Z."/>
            <person name="Megy K."/>
            <person name="Grabherr M."/>
            <person name="Ren Q."/>
            <person name="Zdobnov E.M."/>
            <person name="Lobo N.F."/>
            <person name="Campbell K.S."/>
            <person name="Brown S.E."/>
            <person name="Bonaldo M.F."/>
            <person name="Zhu J."/>
            <person name="Sinkins S.P."/>
            <person name="Hogenkamp D.G."/>
            <person name="Amedeo P."/>
            <person name="Arensburger P."/>
            <person name="Atkinson P.W."/>
            <person name="Bidwell S."/>
            <person name="Biedler J."/>
            <person name="Birney E."/>
            <person name="Bruggner R.V."/>
            <person name="Costas J."/>
            <person name="Coy M.R."/>
            <person name="Crabtree J."/>
            <person name="Crawford M."/>
            <person name="Debruyn B."/>
            <person name="Decaprio D."/>
            <person name="Eiglmeier K."/>
            <person name="Eisenstadt E."/>
            <person name="El-Dorry H."/>
            <person name="Gelbart W.M."/>
            <person name="Gomes S.L."/>
            <person name="Hammond M."/>
            <person name="Hannick L.I."/>
            <person name="Hogan J.R."/>
            <person name="Holmes M.H."/>
            <person name="Jaffe D."/>
            <person name="Johnston J.S."/>
            <person name="Kennedy R.C."/>
            <person name="Koo H."/>
            <person name="Kravitz S."/>
            <person name="Kriventseva E.V."/>
            <person name="Kulp D."/>
            <person name="Labutti K."/>
            <person name="Lee E."/>
            <person name="Li S."/>
            <person name="Lovin D.D."/>
            <person name="Mao C."/>
            <person name="Mauceli E."/>
            <person name="Menck C.F."/>
            <person name="Miller J.R."/>
            <person name="Montgomery P."/>
            <person name="Mori A."/>
            <person name="Nascimento A.L."/>
            <person name="Naveira H.F."/>
            <person name="Nusbaum C."/>
            <person name="O'leary S."/>
            <person name="Orvis J."/>
            <person name="Pertea M."/>
            <person name="Quesneville H."/>
            <person name="Reidenbach K.R."/>
            <person name="Rogers Y.H."/>
            <person name="Roth C.W."/>
            <person name="Schneider J.R."/>
            <person name="Schatz M."/>
            <person name="Shumway M."/>
            <person name="Stanke M."/>
            <person name="Stinson E.O."/>
            <person name="Tubio J.M."/>
            <person name="Vanzee J.P."/>
            <person name="Verjovski-Almeida S."/>
            <person name="Werner D."/>
            <person name="White O."/>
            <person name="Wyder S."/>
            <person name="Zeng Q."/>
            <person name="Zhao Q."/>
            <person name="Zhao Y."/>
            <person name="Hill C.A."/>
            <person name="Raikhel A.S."/>
            <person name="Soares M.B."/>
            <person name="Knudson D.L."/>
            <person name="Lee N.H."/>
            <person name="Galagan J."/>
            <person name="Salzberg S.L."/>
            <person name="Paulsen I.T."/>
            <person name="Dimopoulos G."/>
            <person name="Collins F.H."/>
            <person name="Birren B."/>
            <person name="Fraser-Liggett C.M."/>
            <person name="Severson D.W."/>
        </authorList>
    </citation>
    <scope>NUCLEOTIDE SEQUENCE [LARGE SCALE GENOMIC DNA]</scope>
    <source>
        <strain evidence="2">Liverpool</strain>
    </source>
</reference>
<dbReference type="AlphaFoldDB" id="A0A1S4G1C0"/>
<dbReference type="EMBL" id="CH478230">
    <property type="protein sequence ID" value="EAT33484.1"/>
    <property type="molecule type" value="Genomic_DNA"/>
</dbReference>
<reference evidence="2" key="1">
    <citation type="submission" date="2005-10" db="EMBL/GenBank/DDBJ databases">
        <authorList>
            <person name="Loftus B.J."/>
            <person name="Nene V.M."/>
            <person name="Hannick L.I."/>
            <person name="Bidwell S."/>
            <person name="Haas B."/>
            <person name="Amedeo P."/>
            <person name="Orvis J."/>
            <person name="Wortman J.R."/>
            <person name="White O.R."/>
            <person name="Salzberg S."/>
            <person name="Shumway M."/>
            <person name="Koo H."/>
            <person name="Zhao Y."/>
            <person name="Holmes M."/>
            <person name="Miller J."/>
            <person name="Schatz M."/>
            <person name="Pop M."/>
            <person name="Pai G."/>
            <person name="Utterback T."/>
            <person name="Rogers Y.-H."/>
            <person name="Kravitz S."/>
            <person name="Fraser C.M."/>
        </authorList>
    </citation>
    <scope>NUCLEOTIDE SEQUENCE</scope>
    <source>
        <strain evidence="2">Liverpool</strain>
    </source>
</reference>
<organism evidence="2 3">
    <name type="scientific">Aedes aegypti</name>
    <name type="common">Yellowfever mosquito</name>
    <name type="synonym">Culex aegypti</name>
    <dbReference type="NCBI Taxonomy" id="7159"/>
    <lineage>
        <taxon>Eukaryota</taxon>
        <taxon>Metazoa</taxon>
        <taxon>Ecdysozoa</taxon>
        <taxon>Arthropoda</taxon>
        <taxon>Hexapoda</taxon>
        <taxon>Insecta</taxon>
        <taxon>Pterygota</taxon>
        <taxon>Neoptera</taxon>
        <taxon>Endopterygota</taxon>
        <taxon>Diptera</taxon>
        <taxon>Nematocera</taxon>
        <taxon>Culicoidea</taxon>
        <taxon>Culicidae</taxon>
        <taxon>Culicinae</taxon>
        <taxon>Aedini</taxon>
        <taxon>Aedes</taxon>
        <taxon>Stegomyia</taxon>
    </lineage>
</organism>
<accession>A0A1S4G1C0</accession>
<gene>
    <name evidence="2" type="ORF">AaeL_AAEL014245</name>
</gene>
<dbReference type="OrthoDB" id="7764709at2759"/>
<proteinExistence type="predicted"/>
<feature type="chain" id="PRO_5036474070" evidence="1">
    <location>
        <begin position="19"/>
        <end position="286"/>
    </location>
</feature>
<feature type="signal peptide" evidence="1">
    <location>
        <begin position="1"/>
        <end position="18"/>
    </location>
</feature>
<dbReference type="KEGG" id="aag:5563938"/>
<sequence>MKYLFVFVCLAGVLQAQANTLSTAVTSAINTSKASLATAIQQMNSTINTADQSVLVAHGQFVQSIVTAYQSYYDRFKNYSTIDLSALNTTIANFPSNISPPQPLQDWSASQIFTDVQTSAQQIEAALAAAVANITNSVTPCANPKVTACTNTYGPKLSADPITIDRVTDCINAELTRYADIGARMIAQYASVLTSTKNYLMIVDVCDIPAAEVVNNPPINRAPSMQCLTQYLQKISNMYIQYYYVDNVRYPQTYLVQQRVQRCARLVEYDIKDRISGVLNSFYSCL</sequence>
<dbReference type="HOGENOM" id="CLU_953817_0_0_1"/>
<protein>
    <submittedName>
        <fullName evidence="2">AAEL014245-PA</fullName>
    </submittedName>
</protein>
<reference evidence="2" key="3">
    <citation type="submission" date="2012-09" db="EMBL/GenBank/DDBJ databases">
        <authorList>
            <consortium name="VectorBase"/>
        </authorList>
    </citation>
    <scope>NUCLEOTIDE SEQUENCE</scope>
    <source>
        <strain evidence="2">Liverpool</strain>
    </source>
</reference>